<organism evidence="12 13">
    <name type="scientific">Stomoxys calcitrans</name>
    <name type="common">Stable fly</name>
    <name type="synonym">Conops calcitrans</name>
    <dbReference type="NCBI Taxonomy" id="35570"/>
    <lineage>
        <taxon>Eukaryota</taxon>
        <taxon>Metazoa</taxon>
        <taxon>Ecdysozoa</taxon>
        <taxon>Arthropoda</taxon>
        <taxon>Hexapoda</taxon>
        <taxon>Insecta</taxon>
        <taxon>Pterygota</taxon>
        <taxon>Neoptera</taxon>
        <taxon>Endopterygota</taxon>
        <taxon>Diptera</taxon>
        <taxon>Brachycera</taxon>
        <taxon>Muscomorpha</taxon>
        <taxon>Muscoidea</taxon>
        <taxon>Muscidae</taxon>
        <taxon>Stomoxys</taxon>
    </lineage>
</organism>
<feature type="chain" id="PRO_5009326341" description="Ionotropic glutamate receptor C-terminal domain-containing protein" evidence="10">
    <location>
        <begin position="24"/>
        <end position="919"/>
    </location>
</feature>
<keyword evidence="5 9" id="KW-1133">Transmembrane helix</keyword>
<evidence type="ECO:0000256" key="6">
    <source>
        <dbReference type="ARBA" id="ARBA00023136"/>
    </source>
</evidence>
<evidence type="ECO:0000256" key="2">
    <source>
        <dbReference type="ARBA" id="ARBA00008685"/>
    </source>
</evidence>
<evidence type="ECO:0000256" key="8">
    <source>
        <dbReference type="ARBA" id="ARBA00023180"/>
    </source>
</evidence>
<evidence type="ECO:0000256" key="5">
    <source>
        <dbReference type="ARBA" id="ARBA00022989"/>
    </source>
</evidence>
<accession>A0A1I8PBI2</accession>
<evidence type="ECO:0000256" key="7">
    <source>
        <dbReference type="ARBA" id="ARBA00023170"/>
    </source>
</evidence>
<keyword evidence="3" id="KW-1003">Cell membrane</keyword>
<evidence type="ECO:0000256" key="9">
    <source>
        <dbReference type="SAM" id="Phobius"/>
    </source>
</evidence>
<dbReference type="InterPro" id="IPR001320">
    <property type="entry name" value="Iontro_rcpt_C"/>
</dbReference>
<evidence type="ECO:0000256" key="3">
    <source>
        <dbReference type="ARBA" id="ARBA00022475"/>
    </source>
</evidence>
<dbReference type="AlphaFoldDB" id="A0A1I8PBI2"/>
<comment type="subcellular location">
    <subcellularLocation>
        <location evidence="1">Cell membrane</location>
        <topology evidence="1">Multi-pass membrane protein</topology>
    </subcellularLocation>
</comment>
<gene>
    <name evidence="12" type="primary">106084810</name>
</gene>
<feature type="domain" description="Ionotropic glutamate receptor C-terminal" evidence="11">
    <location>
        <begin position="416"/>
        <end position="698"/>
    </location>
</feature>
<keyword evidence="4 9" id="KW-0812">Transmembrane</keyword>
<feature type="transmembrane region" description="Helical" evidence="9">
    <location>
        <begin position="489"/>
        <end position="513"/>
    </location>
</feature>
<dbReference type="Gene3D" id="1.10.287.70">
    <property type="match status" value="1"/>
</dbReference>
<proteinExistence type="inferred from homology"/>
<reference evidence="12" key="1">
    <citation type="submission" date="2020-05" db="UniProtKB">
        <authorList>
            <consortium name="EnsemblMetazoa"/>
        </authorList>
    </citation>
    <scope>IDENTIFICATION</scope>
    <source>
        <strain evidence="12">USDA</strain>
    </source>
</reference>
<evidence type="ECO:0000313" key="13">
    <source>
        <dbReference type="Proteomes" id="UP000095300"/>
    </source>
</evidence>
<evidence type="ECO:0000259" key="11">
    <source>
        <dbReference type="Pfam" id="PF00060"/>
    </source>
</evidence>
<keyword evidence="10" id="KW-0732">Signal</keyword>
<dbReference type="SUPFAM" id="SSF53850">
    <property type="entry name" value="Periplasmic binding protein-like II"/>
    <property type="match status" value="1"/>
</dbReference>
<feature type="transmembrane region" description="Helical" evidence="9">
    <location>
        <begin position="455"/>
        <end position="474"/>
    </location>
</feature>
<dbReference type="GO" id="GO:0005886">
    <property type="term" value="C:plasma membrane"/>
    <property type="evidence" value="ECO:0007669"/>
    <property type="project" value="UniProtKB-SubCell"/>
</dbReference>
<dbReference type="Pfam" id="PF00060">
    <property type="entry name" value="Lig_chan"/>
    <property type="match status" value="1"/>
</dbReference>
<sequence length="919" mass="104181">MLAAMQIASVSIIFISLFGTSNQSESSIPSEDSSPKCMSDKIIKRFQLNPEIYKSCEQLASSHNSSETYVRIPRRVEPIFRGKPKPHAEVLAGKFHLNTNNEQTNSLVALVNKIATEYLRKCPPVIYYDSFVEKSDSLLLELLFKTFPFTYYHGEISSRYEARNKNLKLSNDANCMSFILFLSDPLMTRSIIGPQTENRVLVVSRSTQWKLKDFLSSDKSSDIVNLLVVGQSLSGDPAKERPYVLYTHKLYADGLGSNKPIVLTSWLNGGLTRPHINLYPKKFGNGFAGHRFQIIALNQPPYIFRIKTLDFSGVVQVHWDGIEYRLLQMVGEKLNFSIDIRDVPEMYQVQERPLALLEDSISTRLADIGMSGVYISPDRMDNVEFSVGHSKDCATFITLASKALPKYRAIMGPFQWPVWVALICIYLGGVFPIVFTDRLTLKHLLGNWGELENMFWYVFGMFTNSLTFSGRYAWGNTQKVSTRILIGSYWLFTIIITACYTGSIIAFVTLPAFPDTVDSVMDLLGLFFRVGTIDNGGWETWFQNSSHEATSRLFQKMEYVSSVNEGIGNVTQSFFWNYAFLGSRAQLEYLVQSNFSNENISRRSALHLSEECFALFYVGYMFPKNSVYKQKINSLILLAQQAGLLNKIENEVKWDMQRTSGGKLLQASSSSPLRESIQEERQLTTADTEGMFLLMGIGYAIGAIALISEIVGGITNKCRQIIRRSRKSISSAWSSKRSSVVAETGMIPRTEQEELIHAARQLERIKMAEEKRKNEGFGWRQFNLTRTTLRELYGDNNKSQSDNGSISHVHIPEPTINNSVHASESVLKENVINETHENEKCMNIQNNELEIAFKTFDSTLANYCNDENESDADNDDNDVEQEHIPIQEEEEKVFGSFVGGSVEQNPKILENLELFKEQF</sequence>
<dbReference type="OrthoDB" id="6500454at2759"/>
<dbReference type="STRING" id="35570.A0A1I8PBI2"/>
<protein>
    <recommendedName>
        <fullName evidence="11">Ionotropic glutamate receptor C-terminal domain-containing protein</fullName>
    </recommendedName>
</protein>
<comment type="similarity">
    <text evidence="2">Belongs to the glutamate-gated ion channel (TC 1.A.10.1) family.</text>
</comment>
<feature type="transmembrane region" description="Helical" evidence="9">
    <location>
        <begin position="416"/>
        <end position="435"/>
    </location>
</feature>
<dbReference type="GO" id="GO:0015276">
    <property type="term" value="F:ligand-gated monoatomic ion channel activity"/>
    <property type="evidence" value="ECO:0007669"/>
    <property type="project" value="InterPro"/>
</dbReference>
<evidence type="ECO:0000256" key="4">
    <source>
        <dbReference type="ARBA" id="ARBA00022692"/>
    </source>
</evidence>
<keyword evidence="8" id="KW-0325">Glycoprotein</keyword>
<feature type="signal peptide" evidence="10">
    <location>
        <begin position="1"/>
        <end position="23"/>
    </location>
</feature>
<dbReference type="Proteomes" id="UP000095300">
    <property type="component" value="Unassembled WGS sequence"/>
</dbReference>
<dbReference type="VEuPathDB" id="VectorBase:SCAU006577"/>
<dbReference type="Gene3D" id="3.40.190.10">
    <property type="entry name" value="Periplasmic binding protein-like II"/>
    <property type="match status" value="1"/>
</dbReference>
<evidence type="ECO:0000313" key="12">
    <source>
        <dbReference type="EnsemblMetazoa" id="SCAU006577-PA"/>
    </source>
</evidence>
<dbReference type="EnsemblMetazoa" id="SCAU006577-RA">
    <property type="protein sequence ID" value="SCAU006577-PA"/>
    <property type="gene ID" value="SCAU006577"/>
</dbReference>
<keyword evidence="7" id="KW-0675">Receptor</keyword>
<keyword evidence="6 9" id="KW-0472">Membrane</keyword>
<dbReference type="PANTHER" id="PTHR42643">
    <property type="entry name" value="IONOTROPIC RECEPTOR 20A-RELATED"/>
    <property type="match status" value="1"/>
</dbReference>
<keyword evidence="13" id="KW-1185">Reference proteome</keyword>
<dbReference type="GO" id="GO:0050907">
    <property type="term" value="P:detection of chemical stimulus involved in sensory perception"/>
    <property type="evidence" value="ECO:0007669"/>
    <property type="project" value="UniProtKB-ARBA"/>
</dbReference>
<dbReference type="KEGG" id="scac:106084810"/>
<dbReference type="PANTHER" id="PTHR42643:SF24">
    <property type="entry name" value="IONOTROPIC RECEPTOR 60A"/>
    <property type="match status" value="1"/>
</dbReference>
<evidence type="ECO:0000256" key="10">
    <source>
        <dbReference type="SAM" id="SignalP"/>
    </source>
</evidence>
<evidence type="ECO:0000256" key="1">
    <source>
        <dbReference type="ARBA" id="ARBA00004651"/>
    </source>
</evidence>
<name>A0A1I8PBI2_STOCA</name>
<dbReference type="InterPro" id="IPR052192">
    <property type="entry name" value="Insect_Ionotropic_Sensory_Rcpt"/>
</dbReference>
<feature type="transmembrane region" description="Helical" evidence="9">
    <location>
        <begin position="691"/>
        <end position="714"/>
    </location>
</feature>